<feature type="transmembrane region" description="Helical" evidence="2">
    <location>
        <begin position="122"/>
        <end position="151"/>
    </location>
</feature>
<evidence type="ECO:0000313" key="5">
    <source>
        <dbReference type="Proteomes" id="UP000007322"/>
    </source>
</evidence>
<dbReference type="OrthoDB" id="405906at2759"/>
<dbReference type="InterPro" id="IPR056120">
    <property type="entry name" value="DUF7703"/>
</dbReference>
<feature type="compositionally biased region" description="Basic and acidic residues" evidence="1">
    <location>
        <begin position="268"/>
        <end position="280"/>
    </location>
</feature>
<feature type="compositionally biased region" description="Polar residues" evidence="1">
    <location>
        <begin position="300"/>
        <end position="317"/>
    </location>
</feature>
<protein>
    <recommendedName>
        <fullName evidence="3">DUF7703 domain-containing protein</fullName>
    </recommendedName>
</protein>
<feature type="region of interest" description="Disordered" evidence="1">
    <location>
        <begin position="268"/>
        <end position="317"/>
    </location>
</feature>
<evidence type="ECO:0000259" key="3">
    <source>
        <dbReference type="Pfam" id="PF24802"/>
    </source>
</evidence>
<dbReference type="PANTHER" id="PTHR37013">
    <property type="entry name" value="INTEGRAL MEMBRANE PROTEIN (AFU_ORTHOLOGUE AFUA_1G05950)-RELATED"/>
    <property type="match status" value="1"/>
</dbReference>
<dbReference type="OMA" id="HHYESEG"/>
<feature type="transmembrane region" description="Helical" evidence="2">
    <location>
        <begin position="6"/>
        <end position="23"/>
    </location>
</feature>
<dbReference type="PANTHER" id="PTHR37013:SF3">
    <property type="entry name" value="INTEGRAL MEMBRANE PROTEIN (AFU_ORTHOLOGUE AFUA_1G05950)"/>
    <property type="match status" value="1"/>
</dbReference>
<dbReference type="GeneID" id="11506679"/>
<evidence type="ECO:0000256" key="2">
    <source>
        <dbReference type="SAM" id="Phobius"/>
    </source>
</evidence>
<dbReference type="Pfam" id="PF24802">
    <property type="entry name" value="DUF7703"/>
    <property type="match status" value="1"/>
</dbReference>
<accession>G2QP70</accession>
<feature type="transmembrane region" description="Helical" evidence="2">
    <location>
        <begin position="35"/>
        <end position="58"/>
    </location>
</feature>
<dbReference type="eggNOG" id="ENOG502SMNP">
    <property type="taxonomic scope" value="Eukaryota"/>
</dbReference>
<evidence type="ECO:0000313" key="4">
    <source>
        <dbReference type="EMBL" id="AEO61383.1"/>
    </source>
</evidence>
<keyword evidence="2" id="KW-0812">Transmembrane</keyword>
<feature type="domain" description="DUF7703" evidence="3">
    <location>
        <begin position="4"/>
        <end position="179"/>
    </location>
</feature>
<sequence>MTLVVVGWCFMVTGQSVVLYSRLHIVMRNTSRLRLVLAMIVANAVIGHIPTAVFAYGSNSSNPAPFIVPYSIYERVQVTLFFLQEIIISGLYIHETVLLMRVRSRSGISGRNQGRDSTRRRLMTHLVVVNAVIVVLDITILALEFAGLYAIQTAYKGFVYSIKLKIEFSILNRLVEMTQGGSSGHDSSYARTAANNNTSLPLETMDGLREKNRRSRAAADHHYPHQHRNDMGNKVYVGAGGPGADAEDGKHNGVSVVMTTEVTVQRDRLYVDSDRDRDAESISGRSGATVESAVEGSIGQARQPSYSSQRNIVNTQY</sequence>
<reference evidence="4 5" key="1">
    <citation type="journal article" date="2011" name="Nat. Biotechnol.">
        <title>Comparative genomic analysis of the thermophilic biomass-degrading fungi Myceliophthora thermophila and Thielavia terrestris.</title>
        <authorList>
            <person name="Berka R.M."/>
            <person name="Grigoriev I.V."/>
            <person name="Otillar R."/>
            <person name="Salamov A."/>
            <person name="Grimwood J."/>
            <person name="Reid I."/>
            <person name="Ishmael N."/>
            <person name="John T."/>
            <person name="Darmond C."/>
            <person name="Moisan M.-C."/>
            <person name="Henrissat B."/>
            <person name="Coutinho P.M."/>
            <person name="Lombard V."/>
            <person name="Natvig D.O."/>
            <person name="Lindquist E."/>
            <person name="Schmutz J."/>
            <person name="Lucas S."/>
            <person name="Harris P."/>
            <person name="Powlowski J."/>
            <person name="Bellemare A."/>
            <person name="Taylor D."/>
            <person name="Butler G."/>
            <person name="de Vries R.P."/>
            <person name="Allijn I.E."/>
            <person name="van den Brink J."/>
            <person name="Ushinsky S."/>
            <person name="Storms R."/>
            <person name="Powell A.J."/>
            <person name="Paulsen I.T."/>
            <person name="Elbourne L.D.H."/>
            <person name="Baker S.E."/>
            <person name="Magnuson J."/>
            <person name="LaBoissiere S."/>
            <person name="Clutterbuck A.J."/>
            <person name="Martinez D."/>
            <person name="Wogulis M."/>
            <person name="de Leon A.L."/>
            <person name="Rey M.W."/>
            <person name="Tsang A."/>
        </authorList>
    </citation>
    <scope>NUCLEOTIDE SEQUENCE [LARGE SCALE GENOMIC DNA]</scope>
    <source>
        <strain evidence="5">ATCC 42464 / BCRC 31852 / DSM 1799</strain>
    </source>
</reference>
<dbReference type="AlphaFoldDB" id="G2QP70"/>
<dbReference type="HOGENOM" id="CLU_045148_0_2_1"/>
<dbReference type="KEGG" id="mtm:MYCTH_2311483"/>
<dbReference type="EMBL" id="CP003008">
    <property type="protein sequence ID" value="AEO61383.1"/>
    <property type="molecule type" value="Genomic_DNA"/>
</dbReference>
<dbReference type="RefSeq" id="XP_003666628.1">
    <property type="nucleotide sequence ID" value="XM_003666580.1"/>
</dbReference>
<proteinExistence type="predicted"/>
<dbReference type="Proteomes" id="UP000007322">
    <property type="component" value="Chromosome 7"/>
</dbReference>
<keyword evidence="5" id="KW-1185">Reference proteome</keyword>
<organism evidence="4 5">
    <name type="scientific">Thermothelomyces thermophilus (strain ATCC 42464 / BCRC 31852 / DSM 1799)</name>
    <name type="common">Sporotrichum thermophile</name>
    <dbReference type="NCBI Taxonomy" id="573729"/>
    <lineage>
        <taxon>Eukaryota</taxon>
        <taxon>Fungi</taxon>
        <taxon>Dikarya</taxon>
        <taxon>Ascomycota</taxon>
        <taxon>Pezizomycotina</taxon>
        <taxon>Sordariomycetes</taxon>
        <taxon>Sordariomycetidae</taxon>
        <taxon>Sordariales</taxon>
        <taxon>Chaetomiaceae</taxon>
        <taxon>Thermothelomyces</taxon>
    </lineage>
</organism>
<dbReference type="STRING" id="573729.G2QP70"/>
<evidence type="ECO:0000256" key="1">
    <source>
        <dbReference type="SAM" id="MobiDB-lite"/>
    </source>
</evidence>
<name>G2QP70_THET4</name>
<feature type="transmembrane region" description="Helical" evidence="2">
    <location>
        <begin position="78"/>
        <end position="102"/>
    </location>
</feature>
<keyword evidence="2" id="KW-1133">Transmembrane helix</keyword>
<keyword evidence="2" id="KW-0472">Membrane</keyword>
<dbReference type="VEuPathDB" id="FungiDB:MYCTH_2311483"/>
<gene>
    <name evidence="4" type="ORF">MYCTH_2311483</name>
</gene>
<dbReference type="InParanoid" id="G2QP70"/>